<dbReference type="Gene3D" id="3.40.630.30">
    <property type="match status" value="1"/>
</dbReference>
<dbReference type="GO" id="GO:0016747">
    <property type="term" value="F:acyltransferase activity, transferring groups other than amino-acyl groups"/>
    <property type="evidence" value="ECO:0007669"/>
    <property type="project" value="InterPro"/>
</dbReference>
<feature type="domain" description="N-acetyltransferase" evidence="1">
    <location>
        <begin position="35"/>
        <end position="193"/>
    </location>
</feature>
<accession>A0A366JFM5</accession>
<keyword evidence="2" id="KW-0808">Transferase</keyword>
<organism evidence="2 3">
    <name type="scientific">Marinomonas rhizomae</name>
    <dbReference type="NCBI Taxonomy" id="491948"/>
    <lineage>
        <taxon>Bacteria</taxon>
        <taxon>Pseudomonadati</taxon>
        <taxon>Pseudomonadota</taxon>
        <taxon>Gammaproteobacteria</taxon>
        <taxon>Oceanospirillales</taxon>
        <taxon>Oceanospirillaceae</taxon>
        <taxon>Marinomonas</taxon>
    </lineage>
</organism>
<dbReference type="EMBL" id="QNSE01000001">
    <property type="protein sequence ID" value="RBP85557.1"/>
    <property type="molecule type" value="Genomic_DNA"/>
</dbReference>
<dbReference type="Pfam" id="PF00583">
    <property type="entry name" value="Acetyltransf_1"/>
    <property type="match status" value="1"/>
</dbReference>
<dbReference type="CDD" id="cd04301">
    <property type="entry name" value="NAT_SF"/>
    <property type="match status" value="1"/>
</dbReference>
<evidence type="ECO:0000259" key="1">
    <source>
        <dbReference type="PROSITE" id="PS51186"/>
    </source>
</evidence>
<dbReference type="RefSeq" id="WP_241560185.1">
    <property type="nucleotide sequence ID" value="NZ_QNSE01000001.1"/>
</dbReference>
<dbReference type="InterPro" id="IPR000182">
    <property type="entry name" value="GNAT_dom"/>
</dbReference>
<comment type="caution">
    <text evidence="2">The sequence shown here is derived from an EMBL/GenBank/DDBJ whole genome shotgun (WGS) entry which is preliminary data.</text>
</comment>
<dbReference type="SUPFAM" id="SSF55729">
    <property type="entry name" value="Acyl-CoA N-acyltransferases (Nat)"/>
    <property type="match status" value="1"/>
</dbReference>
<reference evidence="2 3" key="1">
    <citation type="submission" date="2018-06" db="EMBL/GenBank/DDBJ databases">
        <title>Genomic Encyclopedia of Type Strains, Phase III (KMG-III): the genomes of soil and plant-associated and newly described type strains.</title>
        <authorList>
            <person name="Whitman W."/>
        </authorList>
    </citation>
    <scope>NUCLEOTIDE SEQUENCE [LARGE SCALE GENOMIC DNA]</scope>
    <source>
        <strain evidence="2 3">CECT 7377</strain>
    </source>
</reference>
<evidence type="ECO:0000313" key="2">
    <source>
        <dbReference type="EMBL" id="RBP85557.1"/>
    </source>
</evidence>
<name>A0A366JFM5_9GAMM</name>
<gene>
    <name evidence="2" type="ORF">DFP80_10152</name>
</gene>
<evidence type="ECO:0000313" key="3">
    <source>
        <dbReference type="Proteomes" id="UP000252792"/>
    </source>
</evidence>
<dbReference type="Proteomes" id="UP000252792">
    <property type="component" value="Unassembled WGS sequence"/>
</dbReference>
<dbReference type="InterPro" id="IPR016181">
    <property type="entry name" value="Acyl_CoA_acyltransferase"/>
</dbReference>
<proteinExistence type="predicted"/>
<keyword evidence="3" id="KW-1185">Reference proteome</keyword>
<sequence length="207" mass="23085">MSSIRLSGVWRFLTELGSGIITAIKKTEEKSLELLKVDNLNPYLDDLVELLCDAVDSGAPIGFLPPMSESEAKAYWLSINDELQANARQVLLIREDDKVVGSVQIAMSPKANALHRCDVEKLMVHTQAREHGLGGMLMQGVERVAASMQRQLLILEVRSDDIAHDMYVNMGYIPFGEVPGYTRSANGMLHNATFFYKKIETTHEVFS</sequence>
<protein>
    <submittedName>
        <fullName evidence="2">Acetyltransferase (GNAT) family protein</fullName>
    </submittedName>
</protein>
<dbReference type="AlphaFoldDB" id="A0A366JFM5"/>
<dbReference type="PROSITE" id="PS51186">
    <property type="entry name" value="GNAT"/>
    <property type="match status" value="1"/>
</dbReference>